<feature type="transmembrane region" description="Helical" evidence="5">
    <location>
        <begin position="6"/>
        <end position="26"/>
    </location>
</feature>
<evidence type="ECO:0000256" key="1">
    <source>
        <dbReference type="ARBA" id="ARBA00022617"/>
    </source>
</evidence>
<comment type="caution">
    <text evidence="7">The sequence shown here is derived from an EMBL/GenBank/DDBJ whole genome shotgun (WGS) entry which is preliminary data.</text>
</comment>
<dbReference type="GO" id="GO:0046872">
    <property type="term" value="F:metal ion binding"/>
    <property type="evidence" value="ECO:0007669"/>
    <property type="project" value="UniProtKB-KW"/>
</dbReference>
<dbReference type="InterPro" id="IPR009056">
    <property type="entry name" value="Cyt_c-like_dom"/>
</dbReference>
<accession>A0A1E3X748</accession>
<evidence type="ECO:0000313" key="7">
    <source>
        <dbReference type="EMBL" id="ODS31379.1"/>
    </source>
</evidence>
<keyword evidence="3 4" id="KW-0408">Iron</keyword>
<keyword evidence="5" id="KW-0472">Membrane</keyword>
<dbReference type="PANTHER" id="PTHR33546">
    <property type="entry name" value="LARGE, MULTIFUNCTIONAL SECRETED PROTEIN-RELATED"/>
    <property type="match status" value="1"/>
</dbReference>
<dbReference type="GO" id="GO:0020037">
    <property type="term" value="F:heme binding"/>
    <property type="evidence" value="ECO:0007669"/>
    <property type="project" value="InterPro"/>
</dbReference>
<name>A0A1E3X748_9BACT</name>
<keyword evidence="1 4" id="KW-0349">Heme</keyword>
<reference evidence="7 8" key="1">
    <citation type="submission" date="2016-07" db="EMBL/GenBank/DDBJ databases">
        <title>Draft genome of Scalindua rubra, obtained from a brine-seawater interface in the Red Sea, sheds light on salt adaptation in anammox bacteria.</title>
        <authorList>
            <person name="Speth D.R."/>
            <person name="Lagkouvardos I."/>
            <person name="Wang Y."/>
            <person name="Qian P.-Y."/>
            <person name="Dutilh B.E."/>
            <person name="Jetten M.S."/>
        </authorList>
    </citation>
    <scope>NUCLEOTIDE SEQUENCE [LARGE SCALE GENOMIC DNA]</scope>
    <source>
        <strain evidence="7">BSI-1</strain>
    </source>
</reference>
<protein>
    <submittedName>
        <fullName evidence="7">Putative heme protein</fullName>
    </submittedName>
</protein>
<sequence length="320" mass="34900">MNKPFLNVVIFTVSFLLVFVYICGLLTKISGEKAAVAGIGGVSPEAGEGIFWGKGKCHTCHQVGTRGSAVRCPNLESVAEKALERVKERSEQGKPGMTTTDYLVESIAFPNDYVVDGFKAEMPLVYAPPISLNQEEITAVINYLQTEGGEADASAIKIPQEVVKKISAGKEEVAAWAPYIEGDPEVGETLFFDTKSRAGCAKCHTVKDKGEKVGPELTTVAGTRTPQFLVESIIKPSAVIASGFEPYLVITTDGEYITGVKRFEDEEWIELATQEGEIIELPKEEIETISPQTTSIMPSFAKTLNMEEFHNILAFLLRLQ</sequence>
<keyword evidence="2 4" id="KW-0479">Metal-binding</keyword>
<keyword evidence="5" id="KW-0812">Transmembrane</keyword>
<feature type="domain" description="Cytochrome c" evidence="6">
    <location>
        <begin position="182"/>
        <end position="320"/>
    </location>
</feature>
<proteinExistence type="predicted"/>
<dbReference type="InterPro" id="IPR013427">
    <property type="entry name" value="Haem-bd_dom_put"/>
</dbReference>
<evidence type="ECO:0000256" key="3">
    <source>
        <dbReference type="ARBA" id="ARBA00023004"/>
    </source>
</evidence>
<dbReference type="InterPro" id="IPR036909">
    <property type="entry name" value="Cyt_c-like_dom_sf"/>
</dbReference>
<organism evidence="7 8">
    <name type="scientific">Candidatus Scalindua rubra</name>
    <dbReference type="NCBI Taxonomy" id="1872076"/>
    <lineage>
        <taxon>Bacteria</taxon>
        <taxon>Pseudomonadati</taxon>
        <taxon>Planctomycetota</taxon>
        <taxon>Candidatus Brocadiia</taxon>
        <taxon>Candidatus Brocadiales</taxon>
        <taxon>Candidatus Scalinduaceae</taxon>
        <taxon>Candidatus Scalindua</taxon>
    </lineage>
</organism>
<evidence type="ECO:0000259" key="6">
    <source>
        <dbReference type="PROSITE" id="PS51007"/>
    </source>
</evidence>
<evidence type="ECO:0000256" key="4">
    <source>
        <dbReference type="PROSITE-ProRule" id="PRU00433"/>
    </source>
</evidence>
<evidence type="ECO:0000256" key="2">
    <source>
        <dbReference type="ARBA" id="ARBA00022723"/>
    </source>
</evidence>
<dbReference type="NCBIfam" id="TIGR02603">
    <property type="entry name" value="CxxCH_TIGR02603"/>
    <property type="match status" value="1"/>
</dbReference>
<dbReference type="Proteomes" id="UP000094056">
    <property type="component" value="Unassembled WGS sequence"/>
</dbReference>
<evidence type="ECO:0000313" key="8">
    <source>
        <dbReference type="Proteomes" id="UP000094056"/>
    </source>
</evidence>
<dbReference type="Pfam" id="PF00034">
    <property type="entry name" value="Cytochrom_C"/>
    <property type="match status" value="2"/>
</dbReference>
<feature type="domain" description="Cytochrome c" evidence="6">
    <location>
        <begin position="42"/>
        <end position="148"/>
    </location>
</feature>
<dbReference type="PROSITE" id="PS51007">
    <property type="entry name" value="CYTC"/>
    <property type="match status" value="2"/>
</dbReference>
<keyword evidence="5" id="KW-1133">Transmembrane helix</keyword>
<dbReference type="EMBL" id="MAYW01000122">
    <property type="protein sequence ID" value="ODS31379.1"/>
    <property type="molecule type" value="Genomic_DNA"/>
</dbReference>
<dbReference type="AlphaFoldDB" id="A0A1E3X748"/>
<dbReference type="PANTHER" id="PTHR33546:SF1">
    <property type="entry name" value="LARGE, MULTIFUNCTIONAL SECRETED PROTEIN"/>
    <property type="match status" value="1"/>
</dbReference>
<evidence type="ECO:0000256" key="5">
    <source>
        <dbReference type="SAM" id="Phobius"/>
    </source>
</evidence>
<dbReference type="SUPFAM" id="SSF46626">
    <property type="entry name" value="Cytochrome c"/>
    <property type="match status" value="2"/>
</dbReference>
<dbReference type="Gene3D" id="1.10.760.10">
    <property type="entry name" value="Cytochrome c-like domain"/>
    <property type="match status" value="2"/>
</dbReference>
<dbReference type="GO" id="GO:0009055">
    <property type="term" value="F:electron transfer activity"/>
    <property type="evidence" value="ECO:0007669"/>
    <property type="project" value="InterPro"/>
</dbReference>
<gene>
    <name evidence="7" type="ORF">SCARUB_03499</name>
</gene>